<organism evidence="1 2">
    <name type="scientific">Naganishia vaughanmartiniae</name>
    <dbReference type="NCBI Taxonomy" id="1424756"/>
    <lineage>
        <taxon>Eukaryota</taxon>
        <taxon>Fungi</taxon>
        <taxon>Dikarya</taxon>
        <taxon>Basidiomycota</taxon>
        <taxon>Agaricomycotina</taxon>
        <taxon>Tremellomycetes</taxon>
        <taxon>Filobasidiales</taxon>
        <taxon>Filobasidiaceae</taxon>
        <taxon>Naganishia</taxon>
    </lineage>
</organism>
<comment type="caution">
    <text evidence="1">The sequence shown here is derived from an EMBL/GenBank/DDBJ whole genome shotgun (WGS) entry which is preliminary data.</text>
</comment>
<evidence type="ECO:0000313" key="1">
    <source>
        <dbReference type="EMBL" id="KAJ9125508.1"/>
    </source>
</evidence>
<reference evidence="1" key="1">
    <citation type="submission" date="2023-04" db="EMBL/GenBank/DDBJ databases">
        <title>Draft Genome sequencing of Naganishia species isolated from polar environments using Oxford Nanopore Technology.</title>
        <authorList>
            <person name="Leo P."/>
            <person name="Venkateswaran K."/>
        </authorList>
    </citation>
    <scope>NUCLEOTIDE SEQUENCE</scope>
    <source>
        <strain evidence="1">MNA-CCFEE 5425</strain>
    </source>
</reference>
<dbReference type="EMBL" id="JASBWU010000001">
    <property type="protein sequence ID" value="KAJ9125508.1"/>
    <property type="molecule type" value="Genomic_DNA"/>
</dbReference>
<proteinExistence type="predicted"/>
<accession>A0ACC2XPH1</accession>
<keyword evidence="2" id="KW-1185">Reference proteome</keyword>
<evidence type="ECO:0000313" key="2">
    <source>
        <dbReference type="Proteomes" id="UP001243375"/>
    </source>
</evidence>
<sequence length="114" mass="12695">MLEPQSLQSENTVYSADSIEFSPVQQDVFVCGTYQIQKVEEDKVSRELQATSAPDEKTNDEIDDDDTSEDDANRAPKTTRLGRTLVYRVAEDGQSLYVTSLPSVESLTPEPYGN</sequence>
<dbReference type="Proteomes" id="UP001243375">
    <property type="component" value="Unassembled WGS sequence"/>
</dbReference>
<protein>
    <submittedName>
        <fullName evidence="1">Uncharacterized protein</fullName>
    </submittedName>
</protein>
<name>A0ACC2XPH1_9TREE</name>
<gene>
    <name evidence="1" type="ORF">QFC22_000469</name>
</gene>